<keyword evidence="2" id="KW-1185">Reference proteome</keyword>
<dbReference type="OrthoDB" id="3222490at2"/>
<dbReference type="Proteomes" id="UP000326336">
    <property type="component" value="Unassembled WGS sequence"/>
</dbReference>
<sequence>MESSSPWRRPSDDDRARRLSDDWYPGEWLEPVEPDIVRPFLERYMEGMSRRMADYMRAQGIPEAADSDEGAVEGDASGSRRAYAVDFLNLCLIVDQEHTFPIGARNLADGFYEPDEETVMAAAMMLQFEFDRFVDFVSGLDPHIGRHAFVAALHEAYGYRGDIDSEGFLGVLVARTAGRMAAERLRDWSRRYVDGAGAGGDRAAGAGGGAWERRIRSHLDAWGVTAHDGADHGGFAAMPDHALDHAKDHWVRCVAGARRHTPRARRDVEAWCVWHAVLEIVWGADRRAYDVRWNGVDMPERDSRRFGGLPSPEHGGTMADALDGSAWNTLMGRMVVAHRRVSRGYSRWCDMMPDENDIAMIRLESRAIADTTEFTERTFAALCNALVRGDVEPPGDARGAMRMLLAYACVGRSVNLDGGGLRGGGNGAESDGMPGEYVYVGLRNAILGYDGYGGVRRTLAPDEYRDYVALVSGGSATAGDAAACGGASAHGDDGRIRDCRRRSVWMFPGMEDRFDSVRASLQAQVREAMAAGIDLGAMDLGTAAPDDASTIPEAWWRFHDVADKAVSRWLGGETIHAAAVDGHGHALAYRSTNPVAAYQDVNAWRLAEALERYEGERGWGSGGRLADLYRDRGHLSKGGGRAADRSIRDYADSARGTGDAVQYLAAVTGLGMMLGSDASVETFVRLIDLCDRRGGECFRKSCWTLIRVAKAKRLRLTVPGAHGRHVGVRLLELMLSDPERLAEAEREFKIANLRRAFSQRRGGGHGGDVAHPWQPRDADSWRAVARDIDAAEHVVRDVMLAVFARLRATDRRWAAILVMPADCVGSRIDPSSGGACVLHGASEHAGATTGKADPRKGTGT</sequence>
<dbReference type="AlphaFoldDB" id="A0A5N5RK15"/>
<organism evidence="1 2">
    <name type="scientific">Bifidobacterium jacchi</name>
    <dbReference type="NCBI Taxonomy" id="2490545"/>
    <lineage>
        <taxon>Bacteria</taxon>
        <taxon>Bacillati</taxon>
        <taxon>Actinomycetota</taxon>
        <taxon>Actinomycetes</taxon>
        <taxon>Bifidobacteriales</taxon>
        <taxon>Bifidobacteriaceae</taxon>
        <taxon>Bifidobacterium</taxon>
    </lineage>
</organism>
<reference evidence="1 2" key="1">
    <citation type="journal article" date="2019" name="Int. J. Syst. Evol. Microbiol.">
        <title>Bifidobacterium jacchi sp. nov., isolated from the faeces of a baby common marmoset (Callithrix jacchus).</title>
        <authorList>
            <person name="Modesto M."/>
            <person name="Watanabe K."/>
            <person name="Arita M."/>
            <person name="Satti M."/>
            <person name="Oki K."/>
            <person name="Sciavilla P."/>
            <person name="Patavino C."/>
            <person name="Camma C."/>
            <person name="Michelini S."/>
            <person name="Sgorbati B."/>
            <person name="Mattarelli P."/>
        </authorList>
    </citation>
    <scope>NUCLEOTIDE SEQUENCE [LARGE SCALE GENOMIC DNA]</scope>
    <source>
        <strain evidence="1 2">MRM 9.3</strain>
    </source>
</reference>
<evidence type="ECO:0000313" key="2">
    <source>
        <dbReference type="Proteomes" id="UP000326336"/>
    </source>
</evidence>
<evidence type="ECO:0000313" key="1">
    <source>
        <dbReference type="EMBL" id="KAB5607652.1"/>
    </source>
</evidence>
<dbReference type="EMBL" id="RQSP01000009">
    <property type="protein sequence ID" value="KAB5607652.1"/>
    <property type="molecule type" value="Genomic_DNA"/>
</dbReference>
<protein>
    <submittedName>
        <fullName evidence="1">Uncharacterized protein</fullName>
    </submittedName>
</protein>
<accession>A0A5N5RK15</accession>
<comment type="caution">
    <text evidence="1">The sequence shown here is derived from an EMBL/GenBank/DDBJ whole genome shotgun (WGS) entry which is preliminary data.</text>
</comment>
<gene>
    <name evidence="1" type="ORF">EHS19_04120</name>
</gene>
<name>A0A5N5RK15_9BIFI</name>
<dbReference type="RefSeq" id="WP_151916519.1">
    <property type="nucleotide sequence ID" value="NZ_RQSP01000009.1"/>
</dbReference>
<proteinExistence type="predicted"/>